<dbReference type="GO" id="GO:0032259">
    <property type="term" value="P:methylation"/>
    <property type="evidence" value="ECO:0007669"/>
    <property type="project" value="UniProtKB-KW"/>
</dbReference>
<dbReference type="EC" id="2.1.1.77" evidence="3"/>
<dbReference type="CDD" id="cd02440">
    <property type="entry name" value="AdoMet_MTases"/>
    <property type="match status" value="1"/>
</dbReference>
<keyword evidence="7 12" id="KW-0808">Transferase</keyword>
<evidence type="ECO:0000256" key="5">
    <source>
        <dbReference type="ARBA" id="ARBA00022490"/>
    </source>
</evidence>
<dbReference type="Gene3D" id="3.40.50.150">
    <property type="entry name" value="Vaccinia Virus protein VP39"/>
    <property type="match status" value="1"/>
</dbReference>
<dbReference type="GO" id="GO:0005737">
    <property type="term" value="C:cytoplasm"/>
    <property type="evidence" value="ECO:0007669"/>
    <property type="project" value="UniProtKB-SubCell"/>
</dbReference>
<accession>A0A0N1JWM2</accession>
<keyword evidence="8" id="KW-0949">S-adenosyl-L-methionine</keyword>
<keyword evidence="13" id="KW-1185">Reference proteome</keyword>
<evidence type="ECO:0000256" key="3">
    <source>
        <dbReference type="ARBA" id="ARBA00011890"/>
    </source>
</evidence>
<organism evidence="12 13">
    <name type="scientific">Streptomyces chattanoogensis</name>
    <dbReference type="NCBI Taxonomy" id="66876"/>
    <lineage>
        <taxon>Bacteria</taxon>
        <taxon>Bacillati</taxon>
        <taxon>Actinomycetota</taxon>
        <taxon>Actinomycetes</taxon>
        <taxon>Kitasatosporales</taxon>
        <taxon>Streptomycetaceae</taxon>
        <taxon>Streptomyces</taxon>
    </lineage>
</organism>
<evidence type="ECO:0000256" key="9">
    <source>
        <dbReference type="ARBA" id="ARBA00030757"/>
    </source>
</evidence>
<protein>
    <recommendedName>
        <fullName evidence="4">Protein-L-isoaspartate O-methyltransferase</fullName>
        <ecNumber evidence="3">2.1.1.77</ecNumber>
    </recommendedName>
    <alternativeName>
        <fullName evidence="11">L-isoaspartyl protein carboxyl methyltransferase</fullName>
    </alternativeName>
    <alternativeName>
        <fullName evidence="9">Protein L-isoaspartyl methyltransferase</fullName>
    </alternativeName>
    <alternativeName>
        <fullName evidence="10">Protein-beta-aspartate methyltransferase</fullName>
    </alternativeName>
</protein>
<evidence type="ECO:0000256" key="7">
    <source>
        <dbReference type="ARBA" id="ARBA00022679"/>
    </source>
</evidence>
<dbReference type="PANTHER" id="PTHR11579">
    <property type="entry name" value="PROTEIN-L-ISOASPARTATE O-METHYLTRANSFERASE"/>
    <property type="match status" value="1"/>
</dbReference>
<dbReference type="PANTHER" id="PTHR11579:SF0">
    <property type="entry name" value="PROTEIN-L-ISOASPARTATE(D-ASPARTATE) O-METHYLTRANSFERASE"/>
    <property type="match status" value="1"/>
</dbReference>
<evidence type="ECO:0000256" key="4">
    <source>
        <dbReference type="ARBA" id="ARBA00013346"/>
    </source>
</evidence>
<keyword evidence="5" id="KW-0963">Cytoplasm</keyword>
<dbReference type="Proteomes" id="UP000037982">
    <property type="component" value="Unassembled WGS sequence"/>
</dbReference>
<evidence type="ECO:0000313" key="13">
    <source>
        <dbReference type="Proteomes" id="UP000037982"/>
    </source>
</evidence>
<dbReference type="Pfam" id="PF01135">
    <property type="entry name" value="PCMT"/>
    <property type="match status" value="1"/>
</dbReference>
<evidence type="ECO:0000256" key="6">
    <source>
        <dbReference type="ARBA" id="ARBA00022603"/>
    </source>
</evidence>
<dbReference type="GO" id="GO:0004719">
    <property type="term" value="F:protein-L-isoaspartate (D-aspartate) O-methyltransferase activity"/>
    <property type="evidence" value="ECO:0007669"/>
    <property type="project" value="UniProtKB-EC"/>
</dbReference>
<dbReference type="EMBL" id="LGKG01000151">
    <property type="protein sequence ID" value="KPC61206.1"/>
    <property type="molecule type" value="Genomic_DNA"/>
</dbReference>
<comment type="subcellular location">
    <subcellularLocation>
        <location evidence="1">Cytoplasm</location>
    </subcellularLocation>
</comment>
<dbReference type="RefSeq" id="WP_053925979.1">
    <property type="nucleotide sequence ID" value="NZ_LGKG01000151.1"/>
</dbReference>
<evidence type="ECO:0000313" key="12">
    <source>
        <dbReference type="EMBL" id="KPC61206.1"/>
    </source>
</evidence>
<dbReference type="AlphaFoldDB" id="A0A0N1JWM2"/>
<dbReference type="SUPFAM" id="SSF53335">
    <property type="entry name" value="S-adenosyl-L-methionine-dependent methyltransferases"/>
    <property type="match status" value="1"/>
</dbReference>
<evidence type="ECO:0000256" key="10">
    <source>
        <dbReference type="ARBA" id="ARBA00031323"/>
    </source>
</evidence>
<evidence type="ECO:0000256" key="11">
    <source>
        <dbReference type="ARBA" id="ARBA00031350"/>
    </source>
</evidence>
<keyword evidence="6 12" id="KW-0489">Methyltransferase</keyword>
<evidence type="ECO:0000256" key="2">
    <source>
        <dbReference type="ARBA" id="ARBA00005369"/>
    </source>
</evidence>
<reference evidence="13" key="1">
    <citation type="submission" date="2015-07" db="EMBL/GenBank/DDBJ databases">
        <authorList>
            <person name="Ju K.-S."/>
            <person name="Doroghazi J.R."/>
            <person name="Metcalf W.W."/>
        </authorList>
    </citation>
    <scope>NUCLEOTIDE SEQUENCE [LARGE SCALE GENOMIC DNA]</scope>
    <source>
        <strain evidence="13">NRRL ISP-5002</strain>
    </source>
</reference>
<evidence type="ECO:0000256" key="8">
    <source>
        <dbReference type="ARBA" id="ARBA00022691"/>
    </source>
</evidence>
<comment type="similarity">
    <text evidence="2">Belongs to the methyltransferase superfamily. L-isoaspartyl/D-aspartyl protein methyltransferase family.</text>
</comment>
<sequence length="393" mass="42222">MTTTHTPNERPGHAELGRVLAAAGALSPDWAPAFAAVPRSAFLPDLMWPFDMATGQSGAVSRPDAPDIWHAYADDADVPIVTQWDDGQHTGLEPGTAPTSSASMPSVVFRMLQDLDLRPGHKALEIGTATGWNAALMAHRAGPHHVVTVEVDEAVAAAARATAERLGLPVRVVQGDGSHGCPEAAPYDRIIATCGLRSAPYAWVEQCRPGGVIVAPWGTDYGNGDAVARLVVSPDGRSACGRFTGPVEFMKLRAQRAAHPLHSAYVTGGVADGDETSTTVTEAEFVGDRFTPQRFVLGLRVPRCRQVIAEKSDGGRPVWLYGTDDRSWACVWFRDGGAARVWQAGPRRLWDEAAAAYRWWEENGRPGPERFGLTVTAEGQSVWLDEPGCSWSV</sequence>
<dbReference type="InterPro" id="IPR000682">
    <property type="entry name" value="PCMT"/>
</dbReference>
<comment type="caution">
    <text evidence="12">The sequence shown here is derived from an EMBL/GenBank/DDBJ whole genome shotgun (WGS) entry which is preliminary data.</text>
</comment>
<proteinExistence type="inferred from homology"/>
<gene>
    <name evidence="12" type="ORF">ADL29_25890</name>
</gene>
<dbReference type="PATRIC" id="fig|66876.3.peg.5679"/>
<evidence type="ECO:0000256" key="1">
    <source>
        <dbReference type="ARBA" id="ARBA00004496"/>
    </source>
</evidence>
<name>A0A0N1JWM2_9ACTN</name>
<dbReference type="InterPro" id="IPR029063">
    <property type="entry name" value="SAM-dependent_MTases_sf"/>
</dbReference>